<dbReference type="EMBL" id="CP035913">
    <property type="protein sequence ID" value="QBE63772.1"/>
    <property type="molecule type" value="Genomic_DNA"/>
</dbReference>
<protein>
    <submittedName>
        <fullName evidence="1">Uncharacterized protein</fullName>
    </submittedName>
</protein>
<name>A0A4P6KYV8_9BURK</name>
<dbReference type="Proteomes" id="UP000290637">
    <property type="component" value="Chromosome"/>
</dbReference>
<accession>A0A4P6KYV8</accession>
<gene>
    <name evidence="1" type="ORF">EWM63_12930</name>
</gene>
<dbReference type="OrthoDB" id="9813719at2"/>
<dbReference type="KEGG" id="plue:EWM63_12930"/>
<dbReference type="RefSeq" id="WP_130186893.1">
    <property type="nucleotide sequence ID" value="NZ_CP035913.1"/>
</dbReference>
<keyword evidence="2" id="KW-1185">Reference proteome</keyword>
<reference evidence="1 2" key="1">
    <citation type="submission" date="2019-02" db="EMBL/GenBank/DDBJ databases">
        <title>Draft Genome Sequences of Six Type Strains of the Genus Massilia.</title>
        <authorList>
            <person name="Miess H."/>
            <person name="Frediansyhah A."/>
            <person name="Gross H."/>
        </authorList>
    </citation>
    <scope>NUCLEOTIDE SEQUENCE [LARGE SCALE GENOMIC DNA]</scope>
    <source>
        <strain evidence="1 2">DSM 17473</strain>
    </source>
</reference>
<dbReference type="AlphaFoldDB" id="A0A4P6KYV8"/>
<proteinExistence type="predicted"/>
<evidence type="ECO:0000313" key="2">
    <source>
        <dbReference type="Proteomes" id="UP000290637"/>
    </source>
</evidence>
<evidence type="ECO:0000313" key="1">
    <source>
        <dbReference type="EMBL" id="QBE63772.1"/>
    </source>
</evidence>
<sequence>MRLTIEVEMSKEAGYLRDMERAREGVKNSLEGPNADIDQIIRSIRENGWKVSNKLVKAYPPLADGTLAEAVVAAVRDVFETVTETGLDKDR</sequence>
<organism evidence="1 2">
    <name type="scientific">Pseudoduganella lutea</name>
    <dbReference type="NCBI Taxonomy" id="321985"/>
    <lineage>
        <taxon>Bacteria</taxon>
        <taxon>Pseudomonadati</taxon>
        <taxon>Pseudomonadota</taxon>
        <taxon>Betaproteobacteria</taxon>
        <taxon>Burkholderiales</taxon>
        <taxon>Oxalobacteraceae</taxon>
        <taxon>Telluria group</taxon>
        <taxon>Pseudoduganella</taxon>
    </lineage>
</organism>